<dbReference type="Pfam" id="PF00651">
    <property type="entry name" value="BTB"/>
    <property type="match status" value="1"/>
</dbReference>
<protein>
    <submittedName>
        <fullName evidence="6">Speckle-type POZ protein isoform 1</fullName>
    </submittedName>
</protein>
<dbReference type="KEGG" id="dpl:KGM_200522"/>
<feature type="domain" description="BTB" evidence="5">
    <location>
        <begin position="1"/>
        <end position="64"/>
    </location>
</feature>
<evidence type="ECO:0000259" key="5">
    <source>
        <dbReference type="PROSITE" id="PS50097"/>
    </source>
</evidence>
<comment type="caution">
    <text evidence="6">The sequence shown here is derived from an EMBL/GenBank/DDBJ whole genome shotgun (WGS) entry which is preliminary data.</text>
</comment>
<dbReference type="EMBL" id="AGBW02014173">
    <property type="protein sequence ID" value="OWR42145.1"/>
    <property type="molecule type" value="Genomic_DNA"/>
</dbReference>
<evidence type="ECO:0000256" key="1">
    <source>
        <dbReference type="ARBA" id="ARBA00004123"/>
    </source>
</evidence>
<dbReference type="Gene3D" id="3.30.710.10">
    <property type="entry name" value="Potassium Channel Kv1.1, Chain A"/>
    <property type="match status" value="1"/>
</dbReference>
<keyword evidence="3" id="KW-0833">Ubl conjugation pathway</keyword>
<dbReference type="AlphaFoldDB" id="A0A212EKY9"/>
<reference evidence="6 7" key="1">
    <citation type="journal article" date="2011" name="Cell">
        <title>The monarch butterfly genome yields insights into long-distance migration.</title>
        <authorList>
            <person name="Zhan S."/>
            <person name="Merlin C."/>
            <person name="Boore J.L."/>
            <person name="Reppert S.M."/>
        </authorList>
    </citation>
    <scope>NUCLEOTIDE SEQUENCE [LARGE SCALE GENOMIC DNA]</scope>
    <source>
        <strain evidence="6">F-2</strain>
    </source>
</reference>
<organism evidence="6 7">
    <name type="scientific">Danaus plexippus plexippus</name>
    <dbReference type="NCBI Taxonomy" id="278856"/>
    <lineage>
        <taxon>Eukaryota</taxon>
        <taxon>Metazoa</taxon>
        <taxon>Ecdysozoa</taxon>
        <taxon>Arthropoda</taxon>
        <taxon>Hexapoda</taxon>
        <taxon>Insecta</taxon>
        <taxon>Pterygota</taxon>
        <taxon>Neoptera</taxon>
        <taxon>Endopterygota</taxon>
        <taxon>Lepidoptera</taxon>
        <taxon>Glossata</taxon>
        <taxon>Ditrysia</taxon>
        <taxon>Papilionoidea</taxon>
        <taxon>Nymphalidae</taxon>
        <taxon>Danainae</taxon>
        <taxon>Danaini</taxon>
        <taxon>Danaina</taxon>
        <taxon>Danaus</taxon>
        <taxon>Danaus</taxon>
    </lineage>
</organism>
<dbReference type="Gene3D" id="6.10.250.3030">
    <property type="match status" value="1"/>
</dbReference>
<comment type="similarity">
    <text evidence="2">Belongs to the Tdpoz family.</text>
</comment>
<dbReference type="InterPro" id="IPR000210">
    <property type="entry name" value="BTB/POZ_dom"/>
</dbReference>
<proteinExistence type="inferred from homology"/>
<sequence length="158" mass="18061">MKSNDGYEYKVHKAILASRSEVLKGNFLHNTLECQTNILESPFESATLSQVIMFIYSGKIARIDEIPETLLVAANYYQLKGLKTLSEEALHRKLTVGNVIETLKLADMHSAEMLKKKCLEFIKDGQAKLILKTEGWAKEESVELIKLIYEYVIDDEKY</sequence>
<evidence type="ECO:0000256" key="4">
    <source>
        <dbReference type="ARBA" id="ARBA00023242"/>
    </source>
</evidence>
<evidence type="ECO:0000313" key="6">
    <source>
        <dbReference type="EMBL" id="OWR42145.1"/>
    </source>
</evidence>
<evidence type="ECO:0000256" key="2">
    <source>
        <dbReference type="ARBA" id="ARBA00010846"/>
    </source>
</evidence>
<evidence type="ECO:0000256" key="3">
    <source>
        <dbReference type="ARBA" id="ARBA00022786"/>
    </source>
</evidence>
<dbReference type="GO" id="GO:0005634">
    <property type="term" value="C:nucleus"/>
    <property type="evidence" value="ECO:0007669"/>
    <property type="project" value="UniProtKB-SubCell"/>
</dbReference>
<dbReference type="PANTHER" id="PTHR24413">
    <property type="entry name" value="SPECKLE-TYPE POZ PROTEIN"/>
    <property type="match status" value="1"/>
</dbReference>
<dbReference type="InterPro" id="IPR011333">
    <property type="entry name" value="SKP1/BTB/POZ_sf"/>
</dbReference>
<dbReference type="InterPro" id="IPR056423">
    <property type="entry name" value="BACK_BPM_SPOP"/>
</dbReference>
<dbReference type="PROSITE" id="PS50097">
    <property type="entry name" value="BTB"/>
    <property type="match status" value="1"/>
</dbReference>
<keyword evidence="7" id="KW-1185">Reference proteome</keyword>
<dbReference type="Proteomes" id="UP000007151">
    <property type="component" value="Unassembled WGS sequence"/>
</dbReference>
<keyword evidence="4" id="KW-0539">Nucleus</keyword>
<evidence type="ECO:0000313" key="7">
    <source>
        <dbReference type="Proteomes" id="UP000007151"/>
    </source>
</evidence>
<dbReference type="Pfam" id="PF24570">
    <property type="entry name" value="BACK_BPM_SPOP"/>
    <property type="match status" value="1"/>
</dbReference>
<accession>A0A212EKY9</accession>
<comment type="subcellular location">
    <subcellularLocation>
        <location evidence="1">Nucleus</location>
    </subcellularLocation>
</comment>
<dbReference type="STRING" id="278856.A0A212EKY9"/>
<gene>
    <name evidence="6" type="ORF">KGM_200522</name>
</gene>
<name>A0A212EKY9_DANPL</name>
<dbReference type="SUPFAM" id="SSF54695">
    <property type="entry name" value="POZ domain"/>
    <property type="match status" value="1"/>
</dbReference>
<dbReference type="InParanoid" id="A0A212EKY9"/>
<dbReference type="eggNOG" id="KOG1987">
    <property type="taxonomic scope" value="Eukaryota"/>
</dbReference>